<dbReference type="EMBL" id="JFFI01001641">
    <property type="protein sequence ID" value="KXH56750.1"/>
    <property type="molecule type" value="Genomic_DNA"/>
</dbReference>
<evidence type="ECO:0000313" key="3">
    <source>
        <dbReference type="Proteomes" id="UP000070121"/>
    </source>
</evidence>
<sequence length="182" mass="20437">MVASTELSHFVPVADWPTLEELEQVSLVFDNTTGQAIACVSGFSDQTNERRTWTKFFNAIKNDHGDVKRYETTEELIGKHMNTATPLMMPTSITENGLADAELCKMLKLSDSLYLLFWTETIMPVESVVVVDLREMRPTGRFFCWDPKPQREVGVRSGSYATILEETDSAKALAKPVLSGRL</sequence>
<dbReference type="InterPro" id="IPR035348">
    <property type="entry name" value="MoaF_C"/>
</dbReference>
<evidence type="ECO:0000313" key="2">
    <source>
        <dbReference type="EMBL" id="KXH56750.1"/>
    </source>
</evidence>
<comment type="caution">
    <text evidence="2">The sequence shown here is derived from an EMBL/GenBank/DDBJ whole genome shotgun (WGS) entry which is preliminary data.</text>
</comment>
<dbReference type="STRING" id="1209931.A0A135U8L9"/>
<accession>A0A135U8L9</accession>
<proteinExistence type="predicted"/>
<dbReference type="OrthoDB" id="4353530at2759"/>
<dbReference type="Pfam" id="PF17409">
    <property type="entry name" value="MoaF_C"/>
    <property type="match status" value="1"/>
</dbReference>
<gene>
    <name evidence="2" type="ORF">CSAL01_03194</name>
</gene>
<dbReference type="Proteomes" id="UP000070121">
    <property type="component" value="Unassembled WGS sequence"/>
</dbReference>
<dbReference type="AlphaFoldDB" id="A0A135U8L9"/>
<organism evidence="2 3">
    <name type="scientific">Colletotrichum salicis</name>
    <dbReference type="NCBI Taxonomy" id="1209931"/>
    <lineage>
        <taxon>Eukaryota</taxon>
        <taxon>Fungi</taxon>
        <taxon>Dikarya</taxon>
        <taxon>Ascomycota</taxon>
        <taxon>Pezizomycotina</taxon>
        <taxon>Sordariomycetes</taxon>
        <taxon>Hypocreomycetidae</taxon>
        <taxon>Glomerellales</taxon>
        <taxon>Glomerellaceae</taxon>
        <taxon>Colletotrichum</taxon>
        <taxon>Colletotrichum acutatum species complex</taxon>
    </lineage>
</organism>
<evidence type="ECO:0000259" key="1">
    <source>
        <dbReference type="Pfam" id="PF17409"/>
    </source>
</evidence>
<name>A0A135U8L9_9PEZI</name>
<keyword evidence="3" id="KW-1185">Reference proteome</keyword>
<reference evidence="2 3" key="1">
    <citation type="submission" date="2014-02" db="EMBL/GenBank/DDBJ databases">
        <title>The genome sequence of Colletotrichum salicis CBS 607.94.</title>
        <authorList>
            <person name="Baroncelli R."/>
            <person name="Thon M.R."/>
        </authorList>
    </citation>
    <scope>NUCLEOTIDE SEQUENCE [LARGE SCALE GENOMIC DNA]</scope>
    <source>
        <strain evidence="2 3">CBS 607.94</strain>
    </source>
</reference>
<feature type="domain" description="MoaF C-terminal" evidence="1">
    <location>
        <begin position="94"/>
        <end position="167"/>
    </location>
</feature>
<protein>
    <recommendedName>
        <fullName evidence="1">MoaF C-terminal domain-containing protein</fullName>
    </recommendedName>
</protein>